<name>A0AA39TR97_9PEZI</name>
<sequence length="270" mass="30565">MRQIGIFNAERAEYQEKTHFPGTFVPYLVSYRQGWIRLATYLFKTDTYISLILGQCPTIRPQELNIGLASTSAAYDAGGLGKLFKRLDLEPGGRDTARLCDVLRDPYLLTADMCLVEDVTLGLCGSLSWLWEYRNLARTQPNKASSESGSRLELMGRLAAWKGRLDHISFLLESAALSQDAIKLPLRAYCEPDSERDKRETSIVNNMSERWILACQWWRSADGKEASRLVDRLLNNSIDRQGDALPIPSPLLFITNHVIITFAEADEQFK</sequence>
<dbReference type="EMBL" id="JAULSR010000011">
    <property type="protein sequence ID" value="KAK0610142.1"/>
    <property type="molecule type" value="Genomic_DNA"/>
</dbReference>
<comment type="caution">
    <text evidence="1">The sequence shown here is derived from an EMBL/GenBank/DDBJ whole genome shotgun (WGS) entry which is preliminary data.</text>
</comment>
<evidence type="ECO:0000313" key="2">
    <source>
        <dbReference type="Proteomes" id="UP001174934"/>
    </source>
</evidence>
<dbReference type="AlphaFoldDB" id="A0AA39TR97"/>
<organism evidence="1 2">
    <name type="scientific">Bombardia bombarda</name>
    <dbReference type="NCBI Taxonomy" id="252184"/>
    <lineage>
        <taxon>Eukaryota</taxon>
        <taxon>Fungi</taxon>
        <taxon>Dikarya</taxon>
        <taxon>Ascomycota</taxon>
        <taxon>Pezizomycotina</taxon>
        <taxon>Sordariomycetes</taxon>
        <taxon>Sordariomycetidae</taxon>
        <taxon>Sordariales</taxon>
        <taxon>Lasiosphaeriaceae</taxon>
        <taxon>Bombardia</taxon>
    </lineage>
</organism>
<gene>
    <name evidence="1" type="ORF">B0T17DRAFT_127530</name>
</gene>
<evidence type="ECO:0000313" key="1">
    <source>
        <dbReference type="EMBL" id="KAK0610142.1"/>
    </source>
</evidence>
<proteinExistence type="predicted"/>
<accession>A0AA39TR97</accession>
<protein>
    <submittedName>
        <fullName evidence="1">Uncharacterized protein</fullName>
    </submittedName>
</protein>
<reference evidence="1" key="1">
    <citation type="submission" date="2023-06" db="EMBL/GenBank/DDBJ databases">
        <title>Genome-scale phylogeny and comparative genomics of the fungal order Sordariales.</title>
        <authorList>
            <consortium name="Lawrence Berkeley National Laboratory"/>
            <person name="Hensen N."/>
            <person name="Bonometti L."/>
            <person name="Westerberg I."/>
            <person name="Brannstrom I.O."/>
            <person name="Guillou S."/>
            <person name="Cros-Aarteil S."/>
            <person name="Calhoun S."/>
            <person name="Haridas S."/>
            <person name="Kuo A."/>
            <person name="Mondo S."/>
            <person name="Pangilinan J."/>
            <person name="Riley R."/>
            <person name="LaButti K."/>
            <person name="Andreopoulos B."/>
            <person name="Lipzen A."/>
            <person name="Chen C."/>
            <person name="Yanf M."/>
            <person name="Daum C."/>
            <person name="Ng V."/>
            <person name="Clum A."/>
            <person name="Steindorff A."/>
            <person name="Ohm R."/>
            <person name="Martin F."/>
            <person name="Silar P."/>
            <person name="Natvig D."/>
            <person name="Lalanne C."/>
            <person name="Gautier V."/>
            <person name="Ament-velasquez S.L."/>
            <person name="Kruys A."/>
            <person name="Hutchinson M.I."/>
            <person name="Powell A.J."/>
            <person name="Barry K."/>
            <person name="Miller A.N."/>
            <person name="Grigoriev I.V."/>
            <person name="Debuchy R."/>
            <person name="Gladieux P."/>
            <person name="Thoren M.H."/>
            <person name="Johannesson H."/>
        </authorList>
    </citation>
    <scope>NUCLEOTIDE SEQUENCE</scope>
    <source>
        <strain evidence="1">SMH3391-2</strain>
    </source>
</reference>
<keyword evidence="2" id="KW-1185">Reference proteome</keyword>
<dbReference type="Proteomes" id="UP001174934">
    <property type="component" value="Unassembled WGS sequence"/>
</dbReference>